<dbReference type="SMART" id="SM00332">
    <property type="entry name" value="PP2Cc"/>
    <property type="match status" value="1"/>
</dbReference>
<dbReference type="AlphaFoldDB" id="A0A1J4JBQ0"/>
<dbReference type="InterPro" id="IPR050333">
    <property type="entry name" value="SLRP"/>
</dbReference>
<dbReference type="RefSeq" id="XP_068347813.1">
    <property type="nucleotide sequence ID" value="XM_068512471.1"/>
</dbReference>
<gene>
    <name evidence="4" type="ORF">TRFO_39142</name>
</gene>
<evidence type="ECO:0000256" key="2">
    <source>
        <dbReference type="ARBA" id="ARBA00022737"/>
    </source>
</evidence>
<evidence type="ECO:0000313" key="4">
    <source>
        <dbReference type="EMBL" id="OHS94676.1"/>
    </source>
</evidence>
<dbReference type="SUPFAM" id="SSF52047">
    <property type="entry name" value="RNI-like"/>
    <property type="match status" value="1"/>
</dbReference>
<dbReference type="PANTHER" id="PTHR45712">
    <property type="entry name" value="AGAP008170-PA"/>
    <property type="match status" value="1"/>
</dbReference>
<dbReference type="SUPFAM" id="SSF81606">
    <property type="entry name" value="PP2C-like"/>
    <property type="match status" value="1"/>
</dbReference>
<dbReference type="VEuPathDB" id="TrichDB:TRFO_39142"/>
<dbReference type="OrthoDB" id="676979at2759"/>
<dbReference type="PANTHER" id="PTHR45712:SF22">
    <property type="entry name" value="INSULIN-LIKE GROWTH FACTOR-BINDING PROTEIN COMPLEX ACID LABILE SUBUNIT"/>
    <property type="match status" value="1"/>
</dbReference>
<protein>
    <recommendedName>
        <fullName evidence="3">PPM-type phosphatase domain-containing protein</fullName>
    </recommendedName>
</protein>
<keyword evidence="2" id="KW-0677">Repeat</keyword>
<dbReference type="Pfam" id="PF00560">
    <property type="entry name" value="LRR_1"/>
    <property type="match status" value="2"/>
</dbReference>
<dbReference type="InterPro" id="IPR001932">
    <property type="entry name" value="PPM-type_phosphatase-like_dom"/>
</dbReference>
<comment type="caution">
    <text evidence="4">The sequence shown here is derived from an EMBL/GenBank/DDBJ whole genome shotgun (WGS) entry which is preliminary data.</text>
</comment>
<dbReference type="InterPro" id="IPR003591">
    <property type="entry name" value="Leu-rich_rpt_typical-subtyp"/>
</dbReference>
<evidence type="ECO:0000259" key="3">
    <source>
        <dbReference type="PROSITE" id="PS51746"/>
    </source>
</evidence>
<organism evidence="4 5">
    <name type="scientific">Tritrichomonas foetus</name>
    <dbReference type="NCBI Taxonomy" id="1144522"/>
    <lineage>
        <taxon>Eukaryota</taxon>
        <taxon>Metamonada</taxon>
        <taxon>Parabasalia</taxon>
        <taxon>Tritrichomonadida</taxon>
        <taxon>Tritrichomonadidae</taxon>
        <taxon>Tritrichomonas</taxon>
    </lineage>
</organism>
<keyword evidence="5" id="KW-1185">Reference proteome</keyword>
<dbReference type="PROSITE" id="PS51450">
    <property type="entry name" value="LRR"/>
    <property type="match status" value="8"/>
</dbReference>
<dbReference type="GeneID" id="94847175"/>
<dbReference type="Pfam" id="PF00481">
    <property type="entry name" value="PP2C"/>
    <property type="match status" value="1"/>
</dbReference>
<sequence length="978" mass="111297">MFSQTKLPPVNMDQFNDNVLTSLDVFSQEITSFPKRKELQKRISRCRLISCQLTKIPDNLTFYSSIQTLELTDNLLVSFQRNTFQYFPRLKTLDLSVNCIVKLDAHLPNSLTTLDLSYNRFFDISSLWDKKLPNLEVLKVCSCGITNLPDNLPPWSNNLKVFNLSNNNISKIPRILKNFTKIEQIQLFGNSIKSLNKENVGDSVPDNLRNLDLSYNDIEKVEDSEDLKVYSINLNCNPLFTFPENALKVCDLRVLTLNRCGLSGKLKFELPKSIISFEASNNQINKISKLFIKSTQNLSILNLEKNEITHLKDCFPEMTRLNVLVLDKNHIESIPKSLLQLKSAEQFSVSCNKLSGDFPPFNMPKIRNLNLSFNNLTSLPDCFNGCTFLVDANFSFNKLNNLPQTIQSARKMMIMNLASNQFRKFPRALLSYPQLRTLILSNNLLNKIPNGVSSFMFLKTLDLSNNHFVNLPKSIENLRSLRTLSLSHNLLEKIDLLPIDLTLLDVSYNKLTSFNLKFHQLQSLNLDFNQISKLDFSDFPNLQFLSISMNPLEKKIPDLLNEMSIKMPQLKISEYITTNKYYNNTVATDYLIESSNKSQTDTSKKPQALPLSKARKFHFLSNHLISFPHDYSVGYSATMGDRPSMEDSVVIHTNEDKDFYIFGIFDGHSGRTSASISSKAIVEEITKIVNKKPKNKIEVLFAQTFVNLNDKLYQQNVKDGCTAAVALVYKKRCYCVSIGDSRIIRVKKCNHENKTCQSFRVTTDYKPLERSEFKRLRNLGLSVTPEGRIERKLAVSRSLGDFWILSDRQKEPNKKLSQENLKSLLKSKPSDCNQTNHKESPEDAQNCENFEEQCKFCLFVSPEVTVFDIENDDIGIIVACDGLWDVITDEQAGIILSQSHTAVDAAVKLKNLAYALGSKDNISVLTVLFQPKPEFSGFSPVNLIEALSEDEDDEDDDFIPPAALHKMSLPPMRANMLA</sequence>
<dbReference type="Gene3D" id="3.60.40.10">
    <property type="entry name" value="PPM-type phosphatase domain"/>
    <property type="match status" value="1"/>
</dbReference>
<dbReference type="SUPFAM" id="SSF52058">
    <property type="entry name" value="L domain-like"/>
    <property type="match status" value="1"/>
</dbReference>
<dbReference type="SMART" id="SM00369">
    <property type="entry name" value="LRR_TYP"/>
    <property type="match status" value="10"/>
</dbReference>
<dbReference type="InterPro" id="IPR032675">
    <property type="entry name" value="LRR_dom_sf"/>
</dbReference>
<feature type="domain" description="PPM-type phosphatase" evidence="3">
    <location>
        <begin position="632"/>
        <end position="929"/>
    </location>
</feature>
<evidence type="ECO:0000313" key="5">
    <source>
        <dbReference type="Proteomes" id="UP000179807"/>
    </source>
</evidence>
<dbReference type="Proteomes" id="UP000179807">
    <property type="component" value="Unassembled WGS sequence"/>
</dbReference>
<dbReference type="InterPro" id="IPR036457">
    <property type="entry name" value="PPM-type-like_dom_sf"/>
</dbReference>
<dbReference type="InterPro" id="IPR001611">
    <property type="entry name" value="Leu-rich_rpt"/>
</dbReference>
<dbReference type="Gene3D" id="3.80.10.10">
    <property type="entry name" value="Ribonuclease Inhibitor"/>
    <property type="match status" value="5"/>
</dbReference>
<dbReference type="PROSITE" id="PS51746">
    <property type="entry name" value="PPM_2"/>
    <property type="match status" value="1"/>
</dbReference>
<proteinExistence type="predicted"/>
<keyword evidence="1" id="KW-0433">Leucine-rich repeat</keyword>
<dbReference type="CDD" id="cd00143">
    <property type="entry name" value="PP2Cc"/>
    <property type="match status" value="1"/>
</dbReference>
<name>A0A1J4JBQ0_9EUKA</name>
<reference evidence="4" key="1">
    <citation type="submission" date="2016-10" db="EMBL/GenBank/DDBJ databases">
        <authorList>
            <person name="Benchimol M."/>
            <person name="Almeida L.G."/>
            <person name="Vasconcelos A.T."/>
            <person name="Perreira-Neves A."/>
            <person name="Rosa I.A."/>
            <person name="Tasca T."/>
            <person name="Bogo M.R."/>
            <person name="de Souza W."/>
        </authorList>
    </citation>
    <scope>NUCLEOTIDE SEQUENCE [LARGE SCALE GENOMIC DNA]</scope>
    <source>
        <strain evidence="4">K</strain>
    </source>
</reference>
<dbReference type="Pfam" id="PF13855">
    <property type="entry name" value="LRR_8"/>
    <property type="match status" value="3"/>
</dbReference>
<evidence type="ECO:0000256" key="1">
    <source>
        <dbReference type="ARBA" id="ARBA00022614"/>
    </source>
</evidence>
<accession>A0A1J4JBQ0</accession>
<dbReference type="EMBL" id="MLAK01001299">
    <property type="protein sequence ID" value="OHS94676.1"/>
    <property type="molecule type" value="Genomic_DNA"/>
</dbReference>
<dbReference type="SMART" id="SM00364">
    <property type="entry name" value="LRR_BAC"/>
    <property type="match status" value="10"/>
</dbReference>